<feature type="domain" description="RNase H type-2" evidence="14">
    <location>
        <begin position="35"/>
        <end position="230"/>
    </location>
</feature>
<evidence type="ECO:0000256" key="8">
    <source>
        <dbReference type="ARBA" id="ARBA00022723"/>
    </source>
</evidence>
<dbReference type="InterPro" id="IPR001352">
    <property type="entry name" value="RNase_HII/HIII"/>
</dbReference>
<dbReference type="Pfam" id="PF01351">
    <property type="entry name" value="RNase_HII"/>
    <property type="match status" value="1"/>
</dbReference>
<accession>A0AA86J2Y5</accession>
<dbReference type="CDD" id="cd07182">
    <property type="entry name" value="RNase_HII_bacteria_HII_like"/>
    <property type="match status" value="1"/>
</dbReference>
<evidence type="ECO:0000256" key="7">
    <source>
        <dbReference type="ARBA" id="ARBA00022722"/>
    </source>
</evidence>
<dbReference type="InterPro" id="IPR012337">
    <property type="entry name" value="RNaseH-like_sf"/>
</dbReference>
<keyword evidence="9 12" id="KW-0255">Endonuclease</keyword>
<proteinExistence type="inferred from homology"/>
<dbReference type="GO" id="GO:0032299">
    <property type="term" value="C:ribonuclease H2 complex"/>
    <property type="evidence" value="ECO:0007669"/>
    <property type="project" value="TreeGrafter"/>
</dbReference>
<keyword evidence="11" id="KW-0464">Manganese</keyword>
<name>A0AA86J2Y5_9BURK</name>
<evidence type="ECO:0000256" key="6">
    <source>
        <dbReference type="ARBA" id="ARBA00022490"/>
    </source>
</evidence>
<dbReference type="RefSeq" id="WP_130556406.1">
    <property type="nucleotide sequence ID" value="NZ_AP028947.1"/>
</dbReference>
<keyword evidence="7 12" id="KW-0540">Nuclease</keyword>
<protein>
    <recommendedName>
        <fullName evidence="13">Ribonuclease</fullName>
        <ecNumber evidence="13">3.1.26.4</ecNumber>
    </recommendedName>
</protein>
<dbReference type="GO" id="GO:0004523">
    <property type="term" value="F:RNA-DNA hybrid ribonuclease activity"/>
    <property type="evidence" value="ECO:0007669"/>
    <property type="project" value="UniProtKB-UniRule"/>
</dbReference>
<dbReference type="InterPro" id="IPR022898">
    <property type="entry name" value="RNase_HII"/>
</dbReference>
<dbReference type="GO" id="GO:0006298">
    <property type="term" value="P:mismatch repair"/>
    <property type="evidence" value="ECO:0007669"/>
    <property type="project" value="TreeGrafter"/>
</dbReference>
<comment type="function">
    <text evidence="3 13">Endonuclease that specifically degrades the RNA of RNA-DNA hybrids.</text>
</comment>
<dbReference type="InterPro" id="IPR024567">
    <property type="entry name" value="RNase_HII/HIII_dom"/>
</dbReference>
<dbReference type="GO" id="GO:0003723">
    <property type="term" value="F:RNA binding"/>
    <property type="evidence" value="ECO:0007669"/>
    <property type="project" value="UniProtKB-UniRule"/>
</dbReference>
<keyword evidence="8 12" id="KW-0479">Metal-binding</keyword>
<comment type="cofactor">
    <cofactor evidence="12">
        <name>Mn(2+)</name>
        <dbReference type="ChEBI" id="CHEBI:29035"/>
    </cofactor>
    <cofactor evidence="12">
        <name>Mg(2+)</name>
        <dbReference type="ChEBI" id="CHEBI:18420"/>
    </cofactor>
    <text evidence="12">Manganese or magnesium. Binds 1 divalent metal ion per monomer in the absence of substrate. May bind a second metal ion after substrate binding.</text>
</comment>
<evidence type="ECO:0000256" key="11">
    <source>
        <dbReference type="ARBA" id="ARBA00023211"/>
    </source>
</evidence>
<comment type="similarity">
    <text evidence="5 13">Belongs to the RNase HII family.</text>
</comment>
<evidence type="ECO:0000256" key="5">
    <source>
        <dbReference type="ARBA" id="ARBA00007383"/>
    </source>
</evidence>
<dbReference type="EC" id="3.1.26.4" evidence="13"/>
<keyword evidence="10 12" id="KW-0378">Hydrolase</keyword>
<sequence length="234" mass="25546">MAERPKRASSPQRVKVTRPLQEWHEIQAYASENGLHVIGVDEAGRGPLCGPVVAGAALLATPNPIEGLACSKTLSATRREALAMLIHEKAHASAVSQATVEEIDQLNILQASLLAMWRAVDIVVQLAGLTPEQCLIAVDGNKLPKWPYKAIAVVKGDTKIPAISAGSILAKVARDEWCKAHAVQYPLYELNVHMGYPTPRHMALLREHGATPVHRKSFRPVREALERAQQQLSF</sequence>
<dbReference type="Proteomes" id="UP001329151">
    <property type="component" value="Chromosome"/>
</dbReference>
<evidence type="ECO:0000256" key="3">
    <source>
        <dbReference type="ARBA" id="ARBA00004065"/>
    </source>
</evidence>
<dbReference type="PROSITE" id="PS51975">
    <property type="entry name" value="RNASE_H_2"/>
    <property type="match status" value="1"/>
</dbReference>
<gene>
    <name evidence="15" type="primary">rnhB</name>
    <name evidence="15" type="ORF">RGQ30_15950</name>
</gene>
<evidence type="ECO:0000256" key="13">
    <source>
        <dbReference type="RuleBase" id="RU003515"/>
    </source>
</evidence>
<evidence type="ECO:0000313" key="16">
    <source>
        <dbReference type="Proteomes" id="UP001329151"/>
    </source>
</evidence>
<dbReference type="GO" id="GO:0005737">
    <property type="term" value="C:cytoplasm"/>
    <property type="evidence" value="ECO:0007669"/>
    <property type="project" value="UniProtKB-SubCell"/>
</dbReference>
<comment type="catalytic activity">
    <reaction evidence="1 12 13">
        <text>Endonucleolytic cleavage to 5'-phosphomonoester.</text>
        <dbReference type="EC" id="3.1.26.4"/>
    </reaction>
</comment>
<feature type="binding site" evidence="12">
    <location>
        <position position="139"/>
    </location>
    <ligand>
        <name>a divalent metal cation</name>
        <dbReference type="ChEBI" id="CHEBI:60240"/>
    </ligand>
</feature>
<dbReference type="NCBIfam" id="NF000595">
    <property type="entry name" value="PRK00015.1-3"/>
    <property type="match status" value="1"/>
</dbReference>
<dbReference type="PANTHER" id="PTHR10954">
    <property type="entry name" value="RIBONUCLEASE H2 SUBUNIT A"/>
    <property type="match status" value="1"/>
</dbReference>
<keyword evidence="6" id="KW-0963">Cytoplasm</keyword>
<dbReference type="Gene3D" id="3.30.420.10">
    <property type="entry name" value="Ribonuclease H-like superfamily/Ribonuclease H"/>
    <property type="match status" value="1"/>
</dbReference>
<evidence type="ECO:0000256" key="1">
    <source>
        <dbReference type="ARBA" id="ARBA00000077"/>
    </source>
</evidence>
<keyword evidence="16" id="KW-1185">Reference proteome</keyword>
<dbReference type="PANTHER" id="PTHR10954:SF18">
    <property type="entry name" value="RIBONUCLEASE HII"/>
    <property type="match status" value="1"/>
</dbReference>
<dbReference type="KEGG" id="lto:RGQ30_15950"/>
<evidence type="ECO:0000256" key="9">
    <source>
        <dbReference type="ARBA" id="ARBA00022759"/>
    </source>
</evidence>
<evidence type="ECO:0000256" key="12">
    <source>
        <dbReference type="PROSITE-ProRule" id="PRU01319"/>
    </source>
</evidence>
<evidence type="ECO:0000256" key="10">
    <source>
        <dbReference type="ARBA" id="ARBA00022801"/>
    </source>
</evidence>
<feature type="binding site" evidence="12">
    <location>
        <position position="42"/>
    </location>
    <ligand>
        <name>a divalent metal cation</name>
        <dbReference type="ChEBI" id="CHEBI:60240"/>
    </ligand>
</feature>
<dbReference type="AlphaFoldDB" id="A0AA86J2Y5"/>
<evidence type="ECO:0000256" key="4">
    <source>
        <dbReference type="ARBA" id="ARBA00004496"/>
    </source>
</evidence>
<reference evidence="15 16" key="1">
    <citation type="submission" date="2023-10" db="EMBL/GenBank/DDBJ databases">
        <title>Complete Genome Sequence of Limnobacter thiooxidans CS-K2T, Isolated from freshwater lake sediments in Bavaria, Germany.</title>
        <authorList>
            <person name="Naruki M."/>
            <person name="Watanabe A."/>
            <person name="Warashina T."/>
            <person name="Morita T."/>
            <person name="Arakawa K."/>
        </authorList>
    </citation>
    <scope>NUCLEOTIDE SEQUENCE [LARGE SCALE GENOMIC DNA]</scope>
    <source>
        <strain evidence="15 16">CS-K2</strain>
    </source>
</reference>
<dbReference type="GO" id="GO:0046872">
    <property type="term" value="F:metal ion binding"/>
    <property type="evidence" value="ECO:0007669"/>
    <property type="project" value="UniProtKB-KW"/>
</dbReference>
<dbReference type="InterPro" id="IPR036397">
    <property type="entry name" value="RNaseH_sf"/>
</dbReference>
<comment type="subcellular location">
    <subcellularLocation>
        <location evidence="4">Cytoplasm</location>
    </subcellularLocation>
</comment>
<dbReference type="SUPFAM" id="SSF53098">
    <property type="entry name" value="Ribonuclease H-like"/>
    <property type="match status" value="1"/>
</dbReference>
<evidence type="ECO:0000259" key="14">
    <source>
        <dbReference type="PROSITE" id="PS51975"/>
    </source>
</evidence>
<evidence type="ECO:0000256" key="2">
    <source>
        <dbReference type="ARBA" id="ARBA00001946"/>
    </source>
</evidence>
<feature type="binding site" evidence="12">
    <location>
        <position position="41"/>
    </location>
    <ligand>
        <name>a divalent metal cation</name>
        <dbReference type="ChEBI" id="CHEBI:60240"/>
    </ligand>
</feature>
<dbReference type="EMBL" id="AP028947">
    <property type="protein sequence ID" value="BET26094.1"/>
    <property type="molecule type" value="Genomic_DNA"/>
</dbReference>
<evidence type="ECO:0000313" key="15">
    <source>
        <dbReference type="EMBL" id="BET26094.1"/>
    </source>
</evidence>
<comment type="cofactor">
    <cofactor evidence="2">
        <name>Mg(2+)</name>
        <dbReference type="ChEBI" id="CHEBI:18420"/>
    </cofactor>
</comment>
<organism evidence="15 16">
    <name type="scientific">Limnobacter thiooxidans</name>
    <dbReference type="NCBI Taxonomy" id="131080"/>
    <lineage>
        <taxon>Bacteria</taxon>
        <taxon>Pseudomonadati</taxon>
        <taxon>Pseudomonadota</taxon>
        <taxon>Betaproteobacteria</taxon>
        <taxon>Burkholderiales</taxon>
        <taxon>Burkholderiaceae</taxon>
        <taxon>Limnobacter</taxon>
    </lineage>
</organism>
<dbReference type="GO" id="GO:0043137">
    <property type="term" value="P:DNA replication, removal of RNA primer"/>
    <property type="evidence" value="ECO:0007669"/>
    <property type="project" value="TreeGrafter"/>
</dbReference>